<comment type="function">
    <text evidence="1 6">May protect the nitrogenase Fe-Mo protein from oxidative damage.</text>
</comment>
<organism evidence="7 8">
    <name type="scientific">Hydrogenobacter thermophilus (strain DSM 6534 / IAM 12695 / TK-6)</name>
    <dbReference type="NCBI Taxonomy" id="608538"/>
    <lineage>
        <taxon>Bacteria</taxon>
        <taxon>Pseudomonadati</taxon>
        <taxon>Aquificota</taxon>
        <taxon>Aquificia</taxon>
        <taxon>Aquificales</taxon>
        <taxon>Aquificaceae</taxon>
        <taxon>Hydrogenobacter</taxon>
    </lineage>
</organism>
<reference evidence="7 8" key="1">
    <citation type="journal article" date="2010" name="J. Bacteriol.">
        <title>Complete genome sequence of the thermophilic, obligately chemolithoautotrophic hydrogen-oxidizing bacterium Hydrogenobacter thermophilus TK-6.</title>
        <authorList>
            <person name="Arai H."/>
            <person name="Kanbe H."/>
            <person name="Ishii M."/>
            <person name="Igarashi Y."/>
        </authorList>
    </citation>
    <scope>NUCLEOTIDE SEQUENCE [LARGE SCALE GENOMIC DNA]</scope>
    <source>
        <strain evidence="8">DSM 6534 / IAM 12695 / TK-6 [Tokyo]</strain>
    </source>
</reference>
<protein>
    <recommendedName>
        <fullName evidence="4 6">Nitrogenase-stabilizing/protective protein NifW</fullName>
    </recommendedName>
</protein>
<dbReference type="EMBL" id="AP011112">
    <property type="protein sequence ID" value="BAI69581.1"/>
    <property type="molecule type" value="Genomic_DNA"/>
</dbReference>
<name>D3DIC9_HYDTT</name>
<dbReference type="STRING" id="608538.HTH_1124"/>
<evidence type="ECO:0000256" key="2">
    <source>
        <dbReference type="ARBA" id="ARBA00008351"/>
    </source>
</evidence>
<evidence type="ECO:0000256" key="5">
    <source>
        <dbReference type="ARBA" id="ARBA00023231"/>
    </source>
</evidence>
<sequence length="101" mass="12191">MGILEELQRLKDAEDFFDYFGIDYDERVVKPYRLHILKKFSLYVKEIFESQKELDDEKLRIMLKEGLKKAYETFLTSNPIKERVFKVHKDTMPLRDDGKKV</sequence>
<dbReference type="KEGG" id="hth:HTH_1124"/>
<dbReference type="GO" id="GO:0009399">
    <property type="term" value="P:nitrogen fixation"/>
    <property type="evidence" value="ECO:0007669"/>
    <property type="project" value="UniProtKB-UniRule"/>
</dbReference>
<gene>
    <name evidence="6 7" type="primary">nifW</name>
    <name evidence="7" type="ordered locus">HTH_1124</name>
</gene>
<comment type="subunit">
    <text evidence="3 6">Homotrimer; associates with NifD.</text>
</comment>
<dbReference type="eggNOG" id="ENOG50330W8">
    <property type="taxonomic scope" value="Bacteria"/>
</dbReference>
<evidence type="ECO:0000256" key="3">
    <source>
        <dbReference type="ARBA" id="ARBA00011284"/>
    </source>
</evidence>
<evidence type="ECO:0000256" key="1">
    <source>
        <dbReference type="ARBA" id="ARBA00002247"/>
    </source>
</evidence>
<dbReference type="AlphaFoldDB" id="D3DIC9"/>
<dbReference type="InterPro" id="IPR004893">
    <property type="entry name" value="NifW"/>
</dbReference>
<evidence type="ECO:0000313" key="8">
    <source>
        <dbReference type="Proteomes" id="UP000002574"/>
    </source>
</evidence>
<dbReference type="RefSeq" id="WP_012963761.1">
    <property type="nucleotide sequence ID" value="NC_013799.1"/>
</dbReference>
<evidence type="ECO:0000313" key="7">
    <source>
        <dbReference type="EMBL" id="BAI69581.1"/>
    </source>
</evidence>
<comment type="similarity">
    <text evidence="2 6">Belongs to the NifW family.</text>
</comment>
<dbReference type="Proteomes" id="UP000002574">
    <property type="component" value="Chromosome"/>
</dbReference>
<evidence type="ECO:0000256" key="4">
    <source>
        <dbReference type="ARBA" id="ARBA00016274"/>
    </source>
</evidence>
<dbReference type="Pfam" id="PF03206">
    <property type="entry name" value="NifW"/>
    <property type="match status" value="1"/>
</dbReference>
<dbReference type="KEGG" id="hte:Hydth_1116"/>
<keyword evidence="8" id="KW-1185">Reference proteome</keyword>
<dbReference type="OrthoDB" id="9811868at2"/>
<dbReference type="HAMAP" id="MF_00529">
    <property type="entry name" value="NifW"/>
    <property type="match status" value="1"/>
</dbReference>
<keyword evidence="5 6" id="KW-0535">Nitrogen fixation</keyword>
<evidence type="ECO:0000256" key="6">
    <source>
        <dbReference type="HAMAP-Rule" id="MF_00529"/>
    </source>
</evidence>
<accession>D3DIC9</accession>
<dbReference type="PIRSF" id="PIRSF005790">
    <property type="entry name" value="NifW"/>
    <property type="match status" value="1"/>
</dbReference>
<proteinExistence type="inferred from homology"/>
<dbReference type="PATRIC" id="fig|608538.5.peg.1140"/>